<dbReference type="CDD" id="cd02004">
    <property type="entry name" value="TPP_BZL_OCoD_HPCL"/>
    <property type="match status" value="1"/>
</dbReference>
<evidence type="ECO:0000256" key="1">
    <source>
        <dbReference type="ARBA" id="ARBA00001964"/>
    </source>
</evidence>
<evidence type="ECO:0000313" key="9">
    <source>
        <dbReference type="Proteomes" id="UP001419910"/>
    </source>
</evidence>
<dbReference type="Proteomes" id="UP001419910">
    <property type="component" value="Unassembled WGS sequence"/>
</dbReference>
<name>A0ABU9XYD3_9SPHN</name>
<evidence type="ECO:0000259" key="6">
    <source>
        <dbReference type="Pfam" id="PF02775"/>
    </source>
</evidence>
<dbReference type="Pfam" id="PF00205">
    <property type="entry name" value="TPP_enzyme_M"/>
    <property type="match status" value="1"/>
</dbReference>
<organism evidence="8 9">
    <name type="scientific">Sphingomonas oligophenolica</name>
    <dbReference type="NCBI Taxonomy" id="301154"/>
    <lineage>
        <taxon>Bacteria</taxon>
        <taxon>Pseudomonadati</taxon>
        <taxon>Pseudomonadota</taxon>
        <taxon>Alphaproteobacteria</taxon>
        <taxon>Sphingomonadales</taxon>
        <taxon>Sphingomonadaceae</taxon>
        <taxon>Sphingomonas</taxon>
    </lineage>
</organism>
<dbReference type="InterPro" id="IPR029035">
    <property type="entry name" value="DHS-like_NAD/FAD-binding_dom"/>
</dbReference>
<dbReference type="InterPro" id="IPR029061">
    <property type="entry name" value="THDP-binding"/>
</dbReference>
<dbReference type="InterPro" id="IPR000399">
    <property type="entry name" value="TPP-bd_CS"/>
</dbReference>
<feature type="domain" description="Thiamine pyrophosphate enzyme TPP-binding" evidence="6">
    <location>
        <begin position="383"/>
        <end position="530"/>
    </location>
</feature>
<dbReference type="PANTHER" id="PTHR18968:SF13">
    <property type="entry name" value="ACETOLACTATE SYNTHASE CATALYTIC SUBUNIT, MITOCHONDRIAL"/>
    <property type="match status" value="1"/>
</dbReference>
<comment type="cofactor">
    <cofactor evidence="1">
        <name>thiamine diphosphate</name>
        <dbReference type="ChEBI" id="CHEBI:58937"/>
    </cofactor>
</comment>
<comment type="similarity">
    <text evidence="2 4">Belongs to the TPP enzyme family.</text>
</comment>
<gene>
    <name evidence="8" type="ORF">ABC974_02910</name>
</gene>
<dbReference type="PROSITE" id="PS00187">
    <property type="entry name" value="TPP_ENZYMES"/>
    <property type="match status" value="1"/>
</dbReference>
<dbReference type="Gene3D" id="3.40.50.1220">
    <property type="entry name" value="TPP-binding domain"/>
    <property type="match status" value="1"/>
</dbReference>
<dbReference type="Gene3D" id="3.40.50.970">
    <property type="match status" value="2"/>
</dbReference>
<protein>
    <submittedName>
        <fullName evidence="8">Thiamine pyrophosphate-requiring protein</fullName>
    </submittedName>
</protein>
<dbReference type="InterPro" id="IPR011766">
    <property type="entry name" value="TPP_enzyme_TPP-bd"/>
</dbReference>
<feature type="domain" description="Thiamine pyrophosphate enzyme central" evidence="5">
    <location>
        <begin position="184"/>
        <end position="317"/>
    </location>
</feature>
<dbReference type="EMBL" id="JBDIME010000002">
    <property type="protein sequence ID" value="MEN2788563.1"/>
    <property type="molecule type" value="Genomic_DNA"/>
</dbReference>
<keyword evidence="3 4" id="KW-0786">Thiamine pyrophosphate</keyword>
<dbReference type="Pfam" id="PF02775">
    <property type="entry name" value="TPP_enzyme_C"/>
    <property type="match status" value="1"/>
</dbReference>
<accession>A0ABU9XYD3</accession>
<dbReference type="InterPro" id="IPR012001">
    <property type="entry name" value="Thiamin_PyroP_enz_TPP-bd_dom"/>
</dbReference>
<dbReference type="InterPro" id="IPR012000">
    <property type="entry name" value="Thiamin_PyroP_enz_cen_dom"/>
</dbReference>
<feature type="domain" description="Thiamine pyrophosphate enzyme N-terminal TPP-binding" evidence="7">
    <location>
        <begin position="1"/>
        <end position="97"/>
    </location>
</feature>
<evidence type="ECO:0000259" key="5">
    <source>
        <dbReference type="Pfam" id="PF00205"/>
    </source>
</evidence>
<dbReference type="RefSeq" id="WP_343890580.1">
    <property type="nucleotide sequence ID" value="NZ_BAAAEH010000035.1"/>
</dbReference>
<dbReference type="CDD" id="cd07035">
    <property type="entry name" value="TPP_PYR_POX_like"/>
    <property type="match status" value="1"/>
</dbReference>
<dbReference type="SUPFAM" id="SSF52518">
    <property type="entry name" value="Thiamin diphosphate-binding fold (THDP-binding)"/>
    <property type="match status" value="2"/>
</dbReference>
<evidence type="ECO:0000256" key="4">
    <source>
        <dbReference type="RuleBase" id="RU362132"/>
    </source>
</evidence>
<dbReference type="SUPFAM" id="SSF52467">
    <property type="entry name" value="DHS-like NAD/FAD-binding domain"/>
    <property type="match status" value="1"/>
</dbReference>
<evidence type="ECO:0000313" key="8">
    <source>
        <dbReference type="EMBL" id="MEN2788563.1"/>
    </source>
</evidence>
<dbReference type="InterPro" id="IPR045229">
    <property type="entry name" value="TPP_enz"/>
</dbReference>
<dbReference type="PANTHER" id="PTHR18968">
    <property type="entry name" value="THIAMINE PYROPHOSPHATE ENZYMES"/>
    <property type="match status" value="1"/>
</dbReference>
<keyword evidence="9" id="KW-1185">Reference proteome</keyword>
<sequence>MKVSSAIVEILRREGVDVIFGYPRNAVLEAAADAGIRPVIVRQERTGVHMADALSRLTRGRRMGVFAMQHGPGTENAYGGVAQAYSESVPVLVLPQGYARRLAFVPDNYNACVSMRGITKHAEPITAAGEIANIMRRAFTHLRNGRLRPVLVEMPWDVLADELPEPLVYAPVVRTRSAPDREAVREAARVLVAAKRPVIHAGQGVHWAEAYAGLRGLAELLAAPVSTSLEGKSAFDETHPLALGSGGAAIPGQLRHFLDRSDVILGIGCSFSETAFGVRMPEDKHVIHATLDPADLNKSVVCAQALIGDAELTLAMLIEECSALITEPRDPGPVAAEIAAVEAAWMKTWLPLLTSDEAPLSPYRVLWDLQNTVDVAETIITHDAGSPRDQLTPFWKCTAPLSYLGWGKSTQLGYGLGLAMGAKLACPDKLCINVWGDAAIGFTGMDFETAVRERLPILSILLNNSAMAIELPVMPIATERYRSTDISGDYAAFARSMGGYGERVEAPADIVPAIRRGIEATLRGQPALIEFITAQETRASRL</sequence>
<dbReference type="NCBIfam" id="NF004807">
    <property type="entry name" value="PRK06154.1"/>
    <property type="match status" value="1"/>
</dbReference>
<comment type="caution">
    <text evidence="8">The sequence shown here is derived from an EMBL/GenBank/DDBJ whole genome shotgun (WGS) entry which is preliminary data.</text>
</comment>
<dbReference type="Pfam" id="PF02776">
    <property type="entry name" value="TPP_enzyme_N"/>
    <property type="match status" value="1"/>
</dbReference>
<evidence type="ECO:0000256" key="3">
    <source>
        <dbReference type="ARBA" id="ARBA00023052"/>
    </source>
</evidence>
<proteinExistence type="inferred from homology"/>
<evidence type="ECO:0000256" key="2">
    <source>
        <dbReference type="ARBA" id="ARBA00007812"/>
    </source>
</evidence>
<reference evidence="8 9" key="1">
    <citation type="submission" date="2024-05" db="EMBL/GenBank/DDBJ databases">
        <authorList>
            <person name="Liu Q."/>
            <person name="Xin Y.-H."/>
        </authorList>
    </citation>
    <scope>NUCLEOTIDE SEQUENCE [LARGE SCALE GENOMIC DNA]</scope>
    <source>
        <strain evidence="8 9">CGMCC 1.10181</strain>
    </source>
</reference>
<evidence type="ECO:0000259" key="7">
    <source>
        <dbReference type="Pfam" id="PF02776"/>
    </source>
</evidence>